<dbReference type="SUPFAM" id="SSF54403">
    <property type="entry name" value="Cystatin/monellin"/>
    <property type="match status" value="1"/>
</dbReference>
<evidence type="ECO:0000259" key="1">
    <source>
        <dbReference type="Pfam" id="PF00031"/>
    </source>
</evidence>
<dbReference type="CDD" id="cd00042">
    <property type="entry name" value="CY"/>
    <property type="match status" value="1"/>
</dbReference>
<dbReference type="PROSITE" id="PS51257">
    <property type="entry name" value="PROKAR_LIPOPROTEIN"/>
    <property type="match status" value="1"/>
</dbReference>
<dbReference type="InterPro" id="IPR000010">
    <property type="entry name" value="Cystatin_dom"/>
</dbReference>
<dbReference type="AlphaFoldDB" id="A0A224Y327"/>
<dbReference type="Pfam" id="PF00031">
    <property type="entry name" value="Cystatin"/>
    <property type="match status" value="1"/>
</dbReference>
<evidence type="ECO:0000313" key="2">
    <source>
        <dbReference type="EMBL" id="MAA11967.1"/>
    </source>
</evidence>
<dbReference type="EMBL" id="GFPF01000821">
    <property type="protein sequence ID" value="MAA11967.1"/>
    <property type="molecule type" value="Transcribed_RNA"/>
</dbReference>
<sequence>MLRVGMAAIKPSCPLLLLGVWAGVFLGCGCVVSARTGAWEEQKPDGSPVYLKLAHYAVSTQFAGRTVYDAVVELTNVATQIVGAVNYKLTFVAAPSKCKIGEIYSAEECLPDGPANKKCTAVVHVGTAANVKKVLSYTCFSLKG</sequence>
<proteinExistence type="predicted"/>
<dbReference type="InterPro" id="IPR046350">
    <property type="entry name" value="Cystatin_sf"/>
</dbReference>
<accession>A0A224Y327</accession>
<dbReference type="Gene3D" id="3.10.450.10">
    <property type="match status" value="1"/>
</dbReference>
<name>A0A224Y327_9ACAR</name>
<organism evidence="2">
    <name type="scientific">Rhipicephalus zambeziensis</name>
    <dbReference type="NCBI Taxonomy" id="60191"/>
    <lineage>
        <taxon>Eukaryota</taxon>
        <taxon>Metazoa</taxon>
        <taxon>Ecdysozoa</taxon>
        <taxon>Arthropoda</taxon>
        <taxon>Chelicerata</taxon>
        <taxon>Arachnida</taxon>
        <taxon>Acari</taxon>
        <taxon>Parasitiformes</taxon>
        <taxon>Ixodida</taxon>
        <taxon>Ixodoidea</taxon>
        <taxon>Ixodidae</taxon>
        <taxon>Rhipicephalinae</taxon>
        <taxon>Rhipicephalus</taxon>
        <taxon>Rhipicephalus</taxon>
    </lineage>
</organism>
<dbReference type="GO" id="GO:0004869">
    <property type="term" value="F:cysteine-type endopeptidase inhibitor activity"/>
    <property type="evidence" value="ECO:0007669"/>
    <property type="project" value="InterPro"/>
</dbReference>
<reference evidence="2" key="1">
    <citation type="journal article" date="2017" name="Parasit. Vectors">
        <title>Sialotranscriptomics of Rhipicephalus zambeziensis reveals intricate expression profiles of secretory proteins and suggests tight temporal transcriptional regulation during blood-feeding.</title>
        <authorList>
            <person name="de Castro M.H."/>
            <person name="de Klerk D."/>
            <person name="Pienaar R."/>
            <person name="Rees D.J.G."/>
            <person name="Mans B.J."/>
        </authorList>
    </citation>
    <scope>NUCLEOTIDE SEQUENCE</scope>
    <source>
        <tissue evidence="2">Salivary glands</tissue>
    </source>
</reference>
<feature type="domain" description="Cystatin" evidence="1">
    <location>
        <begin position="67"/>
        <end position="125"/>
    </location>
</feature>
<protein>
    <submittedName>
        <fullName evidence="2">Cystatin</fullName>
    </submittedName>
</protein>